<feature type="region of interest" description="Disordered" evidence="1">
    <location>
        <begin position="657"/>
        <end position="683"/>
    </location>
</feature>
<evidence type="ECO:0000256" key="1">
    <source>
        <dbReference type="SAM" id="MobiDB-lite"/>
    </source>
</evidence>
<feature type="compositionally biased region" description="Acidic residues" evidence="1">
    <location>
        <begin position="290"/>
        <end position="299"/>
    </location>
</feature>
<sequence length="748" mass="79878">MAPINLRKRKQRQEPQEATASLDESESKKIKKVHWPEDVSGGPGKSAVKSSGITLKISRRKEPQVRPQALTDTDEAALTVEELQELVRQEQVLGTAKRRGPKTARVLQSFTNARIVHLEGLISLRTSSSASTAAPPQPASPRVATLAIDIPATQASDPVPNIASNSAVAASSASSDSSGSTTQLISSSSTVSKSQPAAAVSNPGPSATTASPTPSNVSVPTAGIVSGSAAISKSYPLASGPGPSAIPAKPVSGPSSTSGQDSVERDAFGPFQLHSPSPEPFQLVSSAEGLELDDLDDNLEPTSQEKKERGASRENPKRPAFGDSSYLPGSPQESMFTRTQRTLIGWAAFAPHPGQGEVKKLTVAHLQTIARKILEDESGKTSDHEKIQYIPWTDEQKNMSPSSPMYKKIPLVIDQNGRVLRTVDGPVDLQQPEASEVSLDTKAAEPEDVPKSRKGKERETAPVSEPPTKGPKVSKSNKKVSARQTTKKAPVRMPDTLSDTDTESEGDERISLPSSASDVSGTNPANTLDRDHKPSDPPPSSRPRPRPRRAATSTINPEDARSSFQYGGGSYGGDYDFKEDFDGTPYSHSLHGGRPEVVARAQSQQPTDSAPSTGGRAIQAGRAAQPAGQFPYSAHPFGAAQPVPRAPLIDPYRHQLEHPSIWPQPSPNPRNRHLGTEATTNTQAQAFGGATARRENERPYFDQTATLSNAWRSNGGGEGPSAEGYHSRQRFDNVDYTRQTGRHGGPYW</sequence>
<feature type="region of interest" description="Disordered" evidence="1">
    <location>
        <begin position="154"/>
        <end position="221"/>
    </location>
</feature>
<feature type="compositionally biased region" description="Basic and acidic residues" evidence="1">
    <location>
        <begin position="725"/>
        <end position="735"/>
    </location>
</feature>
<feature type="compositionally biased region" description="Low complexity" evidence="1">
    <location>
        <begin position="614"/>
        <end position="629"/>
    </location>
</feature>
<accession>A0A067M3I5</accession>
<evidence type="ECO:0000313" key="3">
    <source>
        <dbReference type="Proteomes" id="UP000027195"/>
    </source>
</evidence>
<feature type="compositionally biased region" description="Polar residues" evidence="1">
    <location>
        <begin position="512"/>
        <end position="526"/>
    </location>
</feature>
<feature type="compositionally biased region" description="Basic residues" evidence="1">
    <location>
        <begin position="1"/>
        <end position="11"/>
    </location>
</feature>
<dbReference type="EMBL" id="KL198153">
    <property type="protein sequence ID" value="KDQ06146.1"/>
    <property type="molecule type" value="Genomic_DNA"/>
</dbReference>
<feature type="region of interest" description="Disordered" evidence="1">
    <location>
        <begin position="708"/>
        <end position="748"/>
    </location>
</feature>
<gene>
    <name evidence="2" type="ORF">BOTBODRAFT_149784</name>
</gene>
<feature type="compositionally biased region" description="Basic and acidic residues" evidence="1">
    <location>
        <begin position="442"/>
        <end position="460"/>
    </location>
</feature>
<proteinExistence type="predicted"/>
<dbReference type="HOGENOM" id="CLU_316160_0_0_1"/>
<name>A0A067M3I5_BOTB1</name>
<feature type="compositionally biased region" description="Basic and acidic residues" evidence="1">
    <location>
        <begin position="303"/>
        <end position="317"/>
    </location>
</feature>
<evidence type="ECO:0000313" key="2">
    <source>
        <dbReference type="EMBL" id="KDQ06146.1"/>
    </source>
</evidence>
<dbReference type="InParanoid" id="A0A067M3I5"/>
<feature type="region of interest" description="Disordered" evidence="1">
    <location>
        <begin position="1"/>
        <end position="51"/>
    </location>
</feature>
<protein>
    <submittedName>
        <fullName evidence="2">Uncharacterized protein</fullName>
    </submittedName>
</protein>
<feature type="compositionally biased region" description="Basic residues" evidence="1">
    <location>
        <begin position="475"/>
        <end position="490"/>
    </location>
</feature>
<feature type="region of interest" description="Disordered" evidence="1">
    <location>
        <begin position="233"/>
        <end position="337"/>
    </location>
</feature>
<organism evidence="2 3">
    <name type="scientific">Botryobasidium botryosum (strain FD-172 SS1)</name>
    <dbReference type="NCBI Taxonomy" id="930990"/>
    <lineage>
        <taxon>Eukaryota</taxon>
        <taxon>Fungi</taxon>
        <taxon>Dikarya</taxon>
        <taxon>Basidiomycota</taxon>
        <taxon>Agaricomycotina</taxon>
        <taxon>Agaricomycetes</taxon>
        <taxon>Cantharellales</taxon>
        <taxon>Botryobasidiaceae</taxon>
        <taxon>Botryobasidium</taxon>
    </lineage>
</organism>
<dbReference type="Proteomes" id="UP000027195">
    <property type="component" value="Unassembled WGS sequence"/>
</dbReference>
<keyword evidence="3" id="KW-1185">Reference proteome</keyword>
<reference evidence="3" key="1">
    <citation type="journal article" date="2014" name="Proc. Natl. Acad. Sci. U.S.A.">
        <title>Extensive sampling of basidiomycete genomes demonstrates inadequacy of the white-rot/brown-rot paradigm for wood decay fungi.</title>
        <authorList>
            <person name="Riley R."/>
            <person name="Salamov A.A."/>
            <person name="Brown D.W."/>
            <person name="Nagy L.G."/>
            <person name="Floudas D."/>
            <person name="Held B.W."/>
            <person name="Levasseur A."/>
            <person name="Lombard V."/>
            <person name="Morin E."/>
            <person name="Otillar R."/>
            <person name="Lindquist E.A."/>
            <person name="Sun H."/>
            <person name="LaButti K.M."/>
            <person name="Schmutz J."/>
            <person name="Jabbour D."/>
            <person name="Luo H."/>
            <person name="Baker S.E."/>
            <person name="Pisabarro A.G."/>
            <person name="Walton J.D."/>
            <person name="Blanchette R.A."/>
            <person name="Henrissat B."/>
            <person name="Martin F."/>
            <person name="Cullen D."/>
            <person name="Hibbett D.S."/>
            <person name="Grigoriev I.V."/>
        </authorList>
    </citation>
    <scope>NUCLEOTIDE SEQUENCE [LARGE SCALE GENOMIC DNA]</scope>
    <source>
        <strain evidence="3">FD-172 SS1</strain>
    </source>
</reference>
<dbReference type="AlphaFoldDB" id="A0A067M3I5"/>
<feature type="compositionally biased region" description="Low complexity" evidence="1">
    <location>
        <begin position="163"/>
        <end position="221"/>
    </location>
</feature>
<feature type="compositionally biased region" description="Polar residues" evidence="1">
    <location>
        <begin position="601"/>
        <end position="612"/>
    </location>
</feature>
<feature type="region of interest" description="Disordered" evidence="1">
    <location>
        <begin position="423"/>
        <end position="645"/>
    </location>
</feature>